<name>A0ABQ8AFY6_BRANA</name>
<evidence type="ECO:0000256" key="1">
    <source>
        <dbReference type="ARBA" id="ARBA00008668"/>
    </source>
</evidence>
<comment type="caution">
    <text evidence="2">The sequence shown here is derived from an EMBL/GenBank/DDBJ whole genome shotgun (WGS) entry which is preliminary data.</text>
</comment>
<evidence type="ECO:0008006" key="4">
    <source>
        <dbReference type="Google" id="ProtNLM"/>
    </source>
</evidence>
<dbReference type="Proteomes" id="UP000824890">
    <property type="component" value="Unassembled WGS sequence"/>
</dbReference>
<proteinExistence type="inferred from homology"/>
<evidence type="ECO:0000313" key="2">
    <source>
        <dbReference type="EMBL" id="KAH0891465.1"/>
    </source>
</evidence>
<gene>
    <name evidence="2" type="ORF">HID58_053894</name>
</gene>
<protein>
    <recommendedName>
        <fullName evidence="4">GDSL esterase/lipase</fullName>
    </recommendedName>
</protein>
<dbReference type="EMBL" id="JAGKQM010000013">
    <property type="protein sequence ID" value="KAH0891465.1"/>
    <property type="molecule type" value="Genomic_DNA"/>
</dbReference>
<dbReference type="Pfam" id="PF00657">
    <property type="entry name" value="Lipase_GDSL"/>
    <property type="match status" value="1"/>
</dbReference>
<reference evidence="2 3" key="1">
    <citation type="submission" date="2021-05" db="EMBL/GenBank/DDBJ databases">
        <title>Genome Assembly of Synthetic Allotetraploid Brassica napus Reveals Homoeologous Exchanges between Subgenomes.</title>
        <authorList>
            <person name="Davis J.T."/>
        </authorList>
    </citation>
    <scope>NUCLEOTIDE SEQUENCE [LARGE SCALE GENOMIC DNA]</scope>
    <source>
        <strain evidence="3">cv. Da-Ae</strain>
        <tissue evidence="2">Seedling</tissue>
    </source>
</reference>
<dbReference type="InterPro" id="IPR001087">
    <property type="entry name" value="GDSL"/>
</dbReference>
<sequence>MNFYSLFYSFFHSSSGHQSEPLFCPELLYCLALFKEDRIALSHFDLFMAFSFLPHKENGPSQEVVLLLLLVSTFSIFQILFAQGAPTTLIPPIITFGNSVVNVGKNNYLSALLRAEYPTYGREFANLKSTARFCKGKLVTDITTETLGFSNVVRGDCESLWMQQVYAIGARKIGVTPLPQTGCLPAARNLFGFHEKGCVSRLHADAQQFNKKLYADVSKLQKQYSDLKIVVYDIFSPLYDLVQSPAKSGFSEATKGCCGTRTVRDKFDFVQSKILRDMLQCYSVTQCVFWDNVHPFEAANEILAPALIGQGFSLLG</sequence>
<dbReference type="InterPro" id="IPR050592">
    <property type="entry name" value="GDSL_lipolytic_enzyme"/>
</dbReference>
<dbReference type="InterPro" id="IPR036514">
    <property type="entry name" value="SGNH_hydro_sf"/>
</dbReference>
<evidence type="ECO:0000313" key="3">
    <source>
        <dbReference type="Proteomes" id="UP000824890"/>
    </source>
</evidence>
<comment type="similarity">
    <text evidence="1">Belongs to the 'GDSL' lipolytic enzyme family.</text>
</comment>
<dbReference type="PANTHER" id="PTHR45642:SF35">
    <property type="entry name" value="GDSL ESTERASE_LIPASE APG"/>
    <property type="match status" value="1"/>
</dbReference>
<keyword evidence="3" id="KW-1185">Reference proteome</keyword>
<organism evidence="2 3">
    <name type="scientific">Brassica napus</name>
    <name type="common">Rape</name>
    <dbReference type="NCBI Taxonomy" id="3708"/>
    <lineage>
        <taxon>Eukaryota</taxon>
        <taxon>Viridiplantae</taxon>
        <taxon>Streptophyta</taxon>
        <taxon>Embryophyta</taxon>
        <taxon>Tracheophyta</taxon>
        <taxon>Spermatophyta</taxon>
        <taxon>Magnoliopsida</taxon>
        <taxon>eudicotyledons</taxon>
        <taxon>Gunneridae</taxon>
        <taxon>Pentapetalae</taxon>
        <taxon>rosids</taxon>
        <taxon>malvids</taxon>
        <taxon>Brassicales</taxon>
        <taxon>Brassicaceae</taxon>
        <taxon>Brassiceae</taxon>
        <taxon>Brassica</taxon>
    </lineage>
</organism>
<dbReference type="Gene3D" id="3.40.50.1110">
    <property type="entry name" value="SGNH hydrolase"/>
    <property type="match status" value="1"/>
</dbReference>
<accession>A0ABQ8AFY6</accession>
<dbReference type="PANTHER" id="PTHR45642">
    <property type="entry name" value="GDSL ESTERASE/LIPASE EXL3"/>
    <property type="match status" value="1"/>
</dbReference>